<reference evidence="2 3" key="1">
    <citation type="submission" date="2019-05" db="EMBL/GenBank/DDBJ databases">
        <title>Another draft genome of Portunus trituberculatus and its Hox gene families provides insights of decapod evolution.</title>
        <authorList>
            <person name="Jeong J.-H."/>
            <person name="Song I."/>
            <person name="Kim S."/>
            <person name="Choi T."/>
            <person name="Kim D."/>
            <person name="Ryu S."/>
            <person name="Kim W."/>
        </authorList>
    </citation>
    <scope>NUCLEOTIDE SEQUENCE [LARGE SCALE GENOMIC DNA]</scope>
    <source>
        <tissue evidence="2">Muscle</tissue>
    </source>
</reference>
<feature type="region of interest" description="Disordered" evidence="1">
    <location>
        <begin position="50"/>
        <end position="73"/>
    </location>
</feature>
<name>A0A5B7HBR9_PORTR</name>
<evidence type="ECO:0000313" key="3">
    <source>
        <dbReference type="Proteomes" id="UP000324222"/>
    </source>
</evidence>
<evidence type="ECO:0000313" key="2">
    <source>
        <dbReference type="EMBL" id="MPC67309.1"/>
    </source>
</evidence>
<dbReference type="Proteomes" id="UP000324222">
    <property type="component" value="Unassembled WGS sequence"/>
</dbReference>
<comment type="caution">
    <text evidence="2">The sequence shown here is derived from an EMBL/GenBank/DDBJ whole genome shotgun (WGS) entry which is preliminary data.</text>
</comment>
<keyword evidence="3" id="KW-1185">Reference proteome</keyword>
<sequence length="89" mass="9959">MYILIKTWARRAVEPQLAISTGVVAHLMTLLASYIHSAFVHQHTSSAAAVTRTMRQGSRVKSRASPRQRSTRSYKKIFILTQTGSNKNS</sequence>
<protein>
    <submittedName>
        <fullName evidence="2">Uncharacterized protein</fullName>
    </submittedName>
</protein>
<accession>A0A5B7HBR9</accession>
<dbReference type="EMBL" id="VSRR010026063">
    <property type="protein sequence ID" value="MPC67309.1"/>
    <property type="molecule type" value="Genomic_DNA"/>
</dbReference>
<dbReference type="AlphaFoldDB" id="A0A5B7HBR9"/>
<proteinExistence type="predicted"/>
<gene>
    <name evidence="2" type="ORF">E2C01_061482</name>
</gene>
<organism evidence="2 3">
    <name type="scientific">Portunus trituberculatus</name>
    <name type="common">Swimming crab</name>
    <name type="synonym">Neptunus trituberculatus</name>
    <dbReference type="NCBI Taxonomy" id="210409"/>
    <lineage>
        <taxon>Eukaryota</taxon>
        <taxon>Metazoa</taxon>
        <taxon>Ecdysozoa</taxon>
        <taxon>Arthropoda</taxon>
        <taxon>Crustacea</taxon>
        <taxon>Multicrustacea</taxon>
        <taxon>Malacostraca</taxon>
        <taxon>Eumalacostraca</taxon>
        <taxon>Eucarida</taxon>
        <taxon>Decapoda</taxon>
        <taxon>Pleocyemata</taxon>
        <taxon>Brachyura</taxon>
        <taxon>Eubrachyura</taxon>
        <taxon>Portunoidea</taxon>
        <taxon>Portunidae</taxon>
        <taxon>Portuninae</taxon>
        <taxon>Portunus</taxon>
    </lineage>
</organism>
<evidence type="ECO:0000256" key="1">
    <source>
        <dbReference type="SAM" id="MobiDB-lite"/>
    </source>
</evidence>
<feature type="compositionally biased region" description="Basic residues" evidence="1">
    <location>
        <begin position="58"/>
        <end position="73"/>
    </location>
</feature>